<dbReference type="Gene3D" id="3.30.559.10">
    <property type="entry name" value="Chloramphenicol acetyltransferase-like domain"/>
    <property type="match status" value="1"/>
</dbReference>
<dbReference type="InterPro" id="IPR023213">
    <property type="entry name" value="CAT-like_dom_sf"/>
</dbReference>
<dbReference type="AlphaFoldDB" id="A0AAD4L138"/>
<accession>A0AAD4L138</accession>
<evidence type="ECO:0000313" key="1">
    <source>
        <dbReference type="EMBL" id="KAH8700964.1"/>
    </source>
</evidence>
<gene>
    <name evidence="1" type="ORF">BGW36DRAFT_357598</name>
</gene>
<evidence type="ECO:0000313" key="2">
    <source>
        <dbReference type="Proteomes" id="UP001201262"/>
    </source>
</evidence>
<dbReference type="Pfam" id="PF02458">
    <property type="entry name" value="Transferase"/>
    <property type="match status" value="1"/>
</dbReference>
<dbReference type="EMBL" id="JAJTJA010000004">
    <property type="protein sequence ID" value="KAH8700964.1"/>
    <property type="molecule type" value="Genomic_DNA"/>
</dbReference>
<comment type="caution">
    <text evidence="1">The sequence shown here is derived from an EMBL/GenBank/DDBJ whole genome shotgun (WGS) entry which is preliminary data.</text>
</comment>
<dbReference type="RefSeq" id="XP_046074670.1">
    <property type="nucleotide sequence ID" value="XM_046213892.1"/>
</dbReference>
<proteinExistence type="predicted"/>
<dbReference type="Proteomes" id="UP001201262">
    <property type="component" value="Unassembled WGS sequence"/>
</dbReference>
<organism evidence="1 2">
    <name type="scientific">Talaromyces proteolyticus</name>
    <dbReference type="NCBI Taxonomy" id="1131652"/>
    <lineage>
        <taxon>Eukaryota</taxon>
        <taxon>Fungi</taxon>
        <taxon>Dikarya</taxon>
        <taxon>Ascomycota</taxon>
        <taxon>Pezizomycotina</taxon>
        <taxon>Eurotiomycetes</taxon>
        <taxon>Eurotiomycetidae</taxon>
        <taxon>Eurotiales</taxon>
        <taxon>Trichocomaceae</taxon>
        <taxon>Talaromyces</taxon>
        <taxon>Talaromyces sect. Bacilispori</taxon>
    </lineage>
</organism>
<dbReference type="GeneID" id="70244179"/>
<name>A0AAD4L138_9EURO</name>
<reference evidence="1" key="1">
    <citation type="submission" date="2021-12" db="EMBL/GenBank/DDBJ databases">
        <title>Convergent genome expansion in fungi linked to evolution of root-endophyte symbiosis.</title>
        <authorList>
            <consortium name="DOE Joint Genome Institute"/>
            <person name="Ke Y.-H."/>
            <person name="Bonito G."/>
            <person name="Liao H.-L."/>
            <person name="Looney B."/>
            <person name="Rojas-Flechas A."/>
            <person name="Nash J."/>
            <person name="Hameed K."/>
            <person name="Schadt C."/>
            <person name="Martin F."/>
            <person name="Crous P.W."/>
            <person name="Miettinen O."/>
            <person name="Magnuson J.K."/>
            <person name="Labbe J."/>
            <person name="Jacobson D."/>
            <person name="Doktycz M.J."/>
            <person name="Veneault-Fourrey C."/>
            <person name="Kuo A."/>
            <person name="Mondo S."/>
            <person name="Calhoun S."/>
            <person name="Riley R."/>
            <person name="Ohm R."/>
            <person name="LaButti K."/>
            <person name="Andreopoulos B."/>
            <person name="Pangilinan J."/>
            <person name="Nolan M."/>
            <person name="Tritt A."/>
            <person name="Clum A."/>
            <person name="Lipzen A."/>
            <person name="Daum C."/>
            <person name="Barry K."/>
            <person name="Grigoriev I.V."/>
            <person name="Vilgalys R."/>
        </authorList>
    </citation>
    <scope>NUCLEOTIDE SEQUENCE</scope>
    <source>
        <strain evidence="1">PMI_201</strain>
    </source>
</reference>
<keyword evidence="2" id="KW-1185">Reference proteome</keyword>
<protein>
    <submittedName>
        <fullName evidence="1">Uncharacterized protein</fullName>
    </submittedName>
</protein>
<sequence length="167" mass="18714">MSTSAGQIDVQIINRFPLHCENNDVMSTDEIPFKLGPLDEVIFPVPIENIFVYEKPTFSSGKDLIPIDRLRNALSYALNDYPHLTERLHTNPDNGAPEIGCLGTGRELLEAQCNLRLDDLSYKNNASRRVMVTDLPDCGASLVPPFNSPIDEFHRPPILAIQHTRFA</sequence>